<dbReference type="Proteomes" id="UP001346149">
    <property type="component" value="Unassembled WGS sequence"/>
</dbReference>
<organism evidence="1 2">
    <name type="scientific">Trapa natans</name>
    <name type="common">Water chestnut</name>
    <dbReference type="NCBI Taxonomy" id="22666"/>
    <lineage>
        <taxon>Eukaryota</taxon>
        <taxon>Viridiplantae</taxon>
        <taxon>Streptophyta</taxon>
        <taxon>Embryophyta</taxon>
        <taxon>Tracheophyta</taxon>
        <taxon>Spermatophyta</taxon>
        <taxon>Magnoliopsida</taxon>
        <taxon>eudicotyledons</taxon>
        <taxon>Gunneridae</taxon>
        <taxon>Pentapetalae</taxon>
        <taxon>rosids</taxon>
        <taxon>malvids</taxon>
        <taxon>Myrtales</taxon>
        <taxon>Lythraceae</taxon>
        <taxon>Trapa</taxon>
    </lineage>
</organism>
<sequence length="124" mass="13101">MAHSPSAHLCPFTVIPQSGKCLGKCCNIREASLLHGRDQSPGHSPLPARLVITKTKATRDDRNSKPKSMICADCDGNGNAKAMELTRKICSMGGSRQGILAGYVAVGERCCVEAAMEQASLEAS</sequence>
<dbReference type="EMBL" id="JAXQNO010000013">
    <property type="protein sequence ID" value="KAK4786093.1"/>
    <property type="molecule type" value="Genomic_DNA"/>
</dbReference>
<proteinExistence type="predicted"/>
<protein>
    <submittedName>
        <fullName evidence="1">Uncharacterized protein</fullName>
    </submittedName>
</protein>
<dbReference type="AlphaFoldDB" id="A0AAN7R534"/>
<name>A0AAN7R534_TRANT</name>
<accession>A0AAN7R534</accession>
<reference evidence="1 2" key="1">
    <citation type="journal article" date="2023" name="Hortic Res">
        <title>Pangenome of water caltrop reveals structural variations and asymmetric subgenome divergence after allopolyploidization.</title>
        <authorList>
            <person name="Zhang X."/>
            <person name="Chen Y."/>
            <person name="Wang L."/>
            <person name="Yuan Y."/>
            <person name="Fang M."/>
            <person name="Shi L."/>
            <person name="Lu R."/>
            <person name="Comes H.P."/>
            <person name="Ma Y."/>
            <person name="Chen Y."/>
            <person name="Huang G."/>
            <person name="Zhou Y."/>
            <person name="Zheng Z."/>
            <person name="Qiu Y."/>
        </authorList>
    </citation>
    <scope>NUCLEOTIDE SEQUENCE [LARGE SCALE GENOMIC DNA]</scope>
    <source>
        <strain evidence="1">F231</strain>
    </source>
</reference>
<keyword evidence="2" id="KW-1185">Reference proteome</keyword>
<comment type="caution">
    <text evidence="1">The sequence shown here is derived from an EMBL/GenBank/DDBJ whole genome shotgun (WGS) entry which is preliminary data.</text>
</comment>
<evidence type="ECO:0000313" key="1">
    <source>
        <dbReference type="EMBL" id="KAK4786093.1"/>
    </source>
</evidence>
<evidence type="ECO:0000313" key="2">
    <source>
        <dbReference type="Proteomes" id="UP001346149"/>
    </source>
</evidence>
<gene>
    <name evidence="1" type="ORF">SAY86_002782</name>
</gene>